<evidence type="ECO:0000313" key="2">
    <source>
        <dbReference type="Proteomes" id="UP001186974"/>
    </source>
</evidence>
<reference evidence="1" key="1">
    <citation type="submission" date="2024-09" db="EMBL/GenBank/DDBJ databases">
        <title>Black Yeasts Isolated from many extreme environments.</title>
        <authorList>
            <person name="Coleine C."/>
            <person name="Stajich J.E."/>
            <person name="Selbmann L."/>
        </authorList>
    </citation>
    <scope>NUCLEOTIDE SEQUENCE</scope>
    <source>
        <strain evidence="1">CCFEE 5737</strain>
    </source>
</reference>
<keyword evidence="2" id="KW-1185">Reference proteome</keyword>
<accession>A0ACC3D9D5</accession>
<comment type="caution">
    <text evidence="1">The sequence shown here is derived from an EMBL/GenBank/DDBJ whole genome shotgun (WGS) entry which is preliminary data.</text>
</comment>
<dbReference type="Proteomes" id="UP001186974">
    <property type="component" value="Unassembled WGS sequence"/>
</dbReference>
<feature type="non-terminal residue" evidence="1">
    <location>
        <position position="81"/>
    </location>
</feature>
<organism evidence="1 2">
    <name type="scientific">Coniosporium uncinatum</name>
    <dbReference type="NCBI Taxonomy" id="93489"/>
    <lineage>
        <taxon>Eukaryota</taxon>
        <taxon>Fungi</taxon>
        <taxon>Dikarya</taxon>
        <taxon>Ascomycota</taxon>
        <taxon>Pezizomycotina</taxon>
        <taxon>Dothideomycetes</taxon>
        <taxon>Dothideomycetes incertae sedis</taxon>
        <taxon>Coniosporium</taxon>
    </lineage>
</organism>
<dbReference type="EMBL" id="JAWDJW010006743">
    <property type="protein sequence ID" value="KAK3063722.1"/>
    <property type="molecule type" value="Genomic_DNA"/>
</dbReference>
<sequence length="81" mass="8497">MKLSNYVFVLLPGAAFAVFFDAPAPTNPAVDGVLNLQGTTPKPTPAPLPRYLMNKRQGTASDSLLGYLAPDNTCGYVGGLL</sequence>
<protein>
    <submittedName>
        <fullName evidence="1">Uncharacterized protein</fullName>
    </submittedName>
</protein>
<gene>
    <name evidence="1" type="ORF">LTS18_013302</name>
</gene>
<evidence type="ECO:0000313" key="1">
    <source>
        <dbReference type="EMBL" id="KAK3063722.1"/>
    </source>
</evidence>
<proteinExistence type="predicted"/>
<name>A0ACC3D9D5_9PEZI</name>